<sequence>MEAPRLLIGDPASQHHSAMSQWEYLKNMVQITHEKGGQLPAEDVNSLILEFLSGLRHPDFSSVRGSDGMSSRSIDSRMKTSDDELEFQRLLLTAVGNLLSRAGNSLQKETWIAVVKKLRSMLESLVSARLTEDAASSRFYAAVLRCAHLVLSDSKSSVEEHIPGLVGAFRTFFTYGLSNSSLVNRGGQVTGSMRRPGSWQEASPNSQERGAYRPPHLRRTNSRVGGNGSSIWDYDGHGWGGISSDSEQSDSDHDDADRFKSSKVRTNAILSIQAVARTDPKLLHAHWVVLLPTQDVLQPRPYQATLLTVLLYDPIMKARMAAASTLALMLESPARAYLQVAEQRDIARSKSFTTLSSSLGQLVIQLHIGLFHVISNEPHGVLVVIALKALSLLAAASPYSRLPHEMLPWTICTVHQRLRDVFFSSLDQGNLMCAAINCLGSALGSTPPSAHVAALLNMQAPQVASSWAPSAEGPSCSHLLLQDLISYSQLSGHPVIRVEAFQALKAAVHTYPVIVSSYWEHISSSVWATIELASSGSSGSGETRHSVFSQMHMFTANGQTVSLAEDKVVHSAIKLLDESLRAMSGYKGTDELLDDGLYQNPSPFNLLKAVRLLHLSDVVQSEVDCRAGVKVWREALGKHLPLTLSHSAPMVRGAALTCFAGLTSAVFCLLPAETQHYVLSVLIYAAQKDDTPAVRSSACRAIGVVVGFPQVAESKEMLERAVEVVLFSTTDSSVSVRITASWALANVCDAQRCIAERKDDLGLRYLLLGQLAEGALKAANDCDKVRANAVRALGNLARFVNFSDQTKHIRNLPASENSLYQQQTVGLNRDALLRRDAWLDVMVQTLVSCVTTGNVKVQWNVCHALGNLFLNKTISLSRTTWVSSVYSILLLLLRDSSNYKIRIHAASALAVPANRQDYGQSFPDVVKGLIHALEATDSEHNSEPRGFKYIKVLTEQLTTTVVHVLGLSKPDDFIYLKDVLSKRSVFILDLFTALCSSVETSGMRDVYVDEDGVLGQMAEVSILQMASDSSSKGLLSTYDDKPLPPPKEKLRFGLQQLDETTAAGSSSGGVGQRVKDLSKAVRAVADMYKYGDGLANAVNWETLWCQLSSFC</sequence>
<organism evidence="3 4">
    <name type="scientific">Riccia fluitans</name>
    <dbReference type="NCBI Taxonomy" id="41844"/>
    <lineage>
        <taxon>Eukaryota</taxon>
        <taxon>Viridiplantae</taxon>
        <taxon>Streptophyta</taxon>
        <taxon>Embryophyta</taxon>
        <taxon>Marchantiophyta</taxon>
        <taxon>Marchantiopsida</taxon>
        <taxon>Marchantiidae</taxon>
        <taxon>Marchantiales</taxon>
        <taxon>Ricciaceae</taxon>
        <taxon>Riccia</taxon>
    </lineage>
</organism>
<dbReference type="SUPFAM" id="SSF48371">
    <property type="entry name" value="ARM repeat"/>
    <property type="match status" value="1"/>
</dbReference>
<comment type="caution">
    <text evidence="3">The sequence shown here is derived from an EMBL/GenBank/DDBJ whole genome shotgun (WGS) entry which is preliminary data.</text>
</comment>
<protein>
    <recommendedName>
        <fullName evidence="2">DUF4042 domain-containing protein</fullName>
    </recommendedName>
</protein>
<dbReference type="InterPro" id="IPR011989">
    <property type="entry name" value="ARM-like"/>
</dbReference>
<feature type="domain" description="DUF4042" evidence="2">
    <location>
        <begin position="263"/>
        <end position="447"/>
    </location>
</feature>
<dbReference type="Gene3D" id="1.25.10.10">
    <property type="entry name" value="Leucine-rich Repeat Variant"/>
    <property type="match status" value="2"/>
</dbReference>
<evidence type="ECO:0000259" key="2">
    <source>
        <dbReference type="Pfam" id="PF13251"/>
    </source>
</evidence>
<dbReference type="Proteomes" id="UP001605036">
    <property type="component" value="Unassembled WGS sequence"/>
</dbReference>
<evidence type="ECO:0000256" key="1">
    <source>
        <dbReference type="SAM" id="MobiDB-lite"/>
    </source>
</evidence>
<dbReference type="PANTHER" id="PTHR13366:SF0">
    <property type="entry name" value="HEAT REPEAT-CONTAINING PROTEIN 6"/>
    <property type="match status" value="1"/>
</dbReference>
<dbReference type="PANTHER" id="PTHR13366">
    <property type="entry name" value="MALARIA ANTIGEN-RELATED"/>
    <property type="match status" value="1"/>
</dbReference>
<dbReference type="Pfam" id="PF13251">
    <property type="entry name" value="DUF4042"/>
    <property type="match status" value="1"/>
</dbReference>
<dbReference type="InterPro" id="IPR016024">
    <property type="entry name" value="ARM-type_fold"/>
</dbReference>
<evidence type="ECO:0000313" key="3">
    <source>
        <dbReference type="EMBL" id="KAL2612015.1"/>
    </source>
</evidence>
<dbReference type="AlphaFoldDB" id="A0ABD1XST7"/>
<evidence type="ECO:0000313" key="4">
    <source>
        <dbReference type="Proteomes" id="UP001605036"/>
    </source>
</evidence>
<dbReference type="EMBL" id="JBHFFA010000007">
    <property type="protein sequence ID" value="KAL2612015.1"/>
    <property type="molecule type" value="Genomic_DNA"/>
</dbReference>
<gene>
    <name evidence="3" type="ORF">R1flu_023707</name>
</gene>
<dbReference type="InterPro" id="IPR052107">
    <property type="entry name" value="HEAT6"/>
</dbReference>
<keyword evidence="4" id="KW-1185">Reference proteome</keyword>
<feature type="region of interest" description="Disordered" evidence="1">
    <location>
        <begin position="186"/>
        <end position="224"/>
    </location>
</feature>
<reference evidence="3 4" key="1">
    <citation type="submission" date="2024-09" db="EMBL/GenBank/DDBJ databases">
        <title>Chromosome-scale assembly of Riccia fluitans.</title>
        <authorList>
            <person name="Paukszto L."/>
            <person name="Sawicki J."/>
            <person name="Karawczyk K."/>
            <person name="Piernik-Szablinska J."/>
            <person name="Szczecinska M."/>
            <person name="Mazdziarz M."/>
        </authorList>
    </citation>
    <scope>NUCLEOTIDE SEQUENCE [LARGE SCALE GENOMIC DNA]</scope>
    <source>
        <strain evidence="3">Rf_01</strain>
        <tissue evidence="3">Aerial parts of the thallus</tissue>
    </source>
</reference>
<dbReference type="InterPro" id="IPR025283">
    <property type="entry name" value="DUF4042"/>
</dbReference>
<proteinExistence type="predicted"/>
<name>A0ABD1XST7_9MARC</name>
<accession>A0ABD1XST7</accession>